<feature type="domain" description="Amino acid transporter transmembrane" evidence="9">
    <location>
        <begin position="2"/>
        <end position="79"/>
    </location>
</feature>
<protein>
    <recommendedName>
        <fullName evidence="9">Amino acid transporter transmembrane domain-containing protein</fullName>
    </recommendedName>
</protein>
<keyword evidence="6 8" id="KW-0472">Membrane</keyword>
<dbReference type="PANTHER" id="PTHR22950:SF646">
    <property type="entry name" value="SODIUM-COUPLED NEUTRAL AMINO ACID TRANSPORTER 10-RELATED"/>
    <property type="match status" value="1"/>
</dbReference>
<feature type="compositionally biased region" description="Basic and acidic residues" evidence="7">
    <location>
        <begin position="139"/>
        <end position="150"/>
    </location>
</feature>
<evidence type="ECO:0000256" key="3">
    <source>
        <dbReference type="ARBA" id="ARBA00022692"/>
    </source>
</evidence>
<evidence type="ECO:0000259" key="9">
    <source>
        <dbReference type="Pfam" id="PF01490"/>
    </source>
</evidence>
<comment type="caution">
    <text evidence="10">The sequence shown here is derived from an EMBL/GenBank/DDBJ whole genome shotgun (WGS) entry which is preliminary data.</text>
</comment>
<feature type="transmembrane region" description="Helical" evidence="8">
    <location>
        <begin position="48"/>
        <end position="75"/>
    </location>
</feature>
<evidence type="ECO:0000256" key="6">
    <source>
        <dbReference type="ARBA" id="ARBA00023136"/>
    </source>
</evidence>
<reference evidence="10" key="1">
    <citation type="journal article" date="2023" name="Insect Mol. Biol.">
        <title>Genome sequencing provides insights into the evolution of gene families encoding plant cell wall-degrading enzymes in longhorned beetles.</title>
        <authorList>
            <person name="Shin N.R."/>
            <person name="Okamura Y."/>
            <person name="Kirsch R."/>
            <person name="Pauchet Y."/>
        </authorList>
    </citation>
    <scope>NUCLEOTIDE SEQUENCE</scope>
    <source>
        <tissue evidence="10">Midgut</tissue>
    </source>
</reference>
<gene>
    <name evidence="10" type="ORF">NQ317_000013</name>
</gene>
<feature type="transmembrane region" description="Helical" evidence="8">
    <location>
        <begin position="7"/>
        <end position="28"/>
    </location>
</feature>
<dbReference type="PANTHER" id="PTHR22950">
    <property type="entry name" value="AMINO ACID TRANSPORTER"/>
    <property type="match status" value="1"/>
</dbReference>
<keyword evidence="4" id="KW-0029">Amino-acid transport</keyword>
<evidence type="ECO:0000256" key="8">
    <source>
        <dbReference type="SAM" id="Phobius"/>
    </source>
</evidence>
<evidence type="ECO:0000313" key="10">
    <source>
        <dbReference type="EMBL" id="KAJ8975584.1"/>
    </source>
</evidence>
<evidence type="ECO:0000256" key="4">
    <source>
        <dbReference type="ARBA" id="ARBA00022970"/>
    </source>
</evidence>
<proteinExistence type="predicted"/>
<keyword evidence="3 8" id="KW-0812">Transmembrane</keyword>
<keyword evidence="11" id="KW-1185">Reference proteome</keyword>
<dbReference type="Pfam" id="PF01490">
    <property type="entry name" value="Aa_trans"/>
    <property type="match status" value="1"/>
</dbReference>
<evidence type="ECO:0000313" key="11">
    <source>
        <dbReference type="Proteomes" id="UP001162164"/>
    </source>
</evidence>
<comment type="subcellular location">
    <subcellularLocation>
        <location evidence="1">Membrane</location>
        <topology evidence="1">Multi-pass membrane protein</topology>
    </subcellularLocation>
</comment>
<accession>A0ABQ9JCF7</accession>
<name>A0ABQ9JCF7_9CUCU</name>
<evidence type="ECO:0000256" key="2">
    <source>
        <dbReference type="ARBA" id="ARBA00022448"/>
    </source>
</evidence>
<dbReference type="Proteomes" id="UP001162164">
    <property type="component" value="Unassembled WGS sequence"/>
</dbReference>
<dbReference type="InterPro" id="IPR013057">
    <property type="entry name" value="AA_transpt_TM"/>
</dbReference>
<keyword evidence="2" id="KW-0813">Transport</keyword>
<organism evidence="10 11">
    <name type="scientific">Molorchus minor</name>
    <dbReference type="NCBI Taxonomy" id="1323400"/>
    <lineage>
        <taxon>Eukaryota</taxon>
        <taxon>Metazoa</taxon>
        <taxon>Ecdysozoa</taxon>
        <taxon>Arthropoda</taxon>
        <taxon>Hexapoda</taxon>
        <taxon>Insecta</taxon>
        <taxon>Pterygota</taxon>
        <taxon>Neoptera</taxon>
        <taxon>Endopterygota</taxon>
        <taxon>Coleoptera</taxon>
        <taxon>Polyphaga</taxon>
        <taxon>Cucujiformia</taxon>
        <taxon>Chrysomeloidea</taxon>
        <taxon>Cerambycidae</taxon>
        <taxon>Lamiinae</taxon>
        <taxon>Monochamini</taxon>
        <taxon>Molorchus</taxon>
    </lineage>
</organism>
<evidence type="ECO:0000256" key="7">
    <source>
        <dbReference type="SAM" id="MobiDB-lite"/>
    </source>
</evidence>
<keyword evidence="5 8" id="KW-1133">Transmembrane helix</keyword>
<evidence type="ECO:0000256" key="5">
    <source>
        <dbReference type="ARBA" id="ARBA00022989"/>
    </source>
</evidence>
<dbReference type="EMBL" id="JAPWTJ010000797">
    <property type="protein sequence ID" value="KAJ8975584.1"/>
    <property type="molecule type" value="Genomic_DNA"/>
</dbReference>
<sequence>MNNVVRIAVNICTLVYISVGLFGYIAFSHKQFTGNILLTFSPSLLTDVIKIGFVLSVAFSFPLVIFPVEQVYTLYSIKRAILYMKAHLTISRKNLHTLDKLELNTVTIDSLKNLDKVDLNVVKAVEKNGASKGCNRKKAREEVKEVRHEPPQPIEPQEDIEKNIKDENVVKSVTLPNVGESKVRETKLSDINIEIEKKLSVNDTNVDRSNDEQQNEVQKEIVEQQKKLIEVIQSQQKNVETNEVHKVHEEKVKAMKQIESIALKAIEKISGGKDETLAADVEKRLEAKIEENVKKRKCKGDCSGC</sequence>
<feature type="region of interest" description="Disordered" evidence="7">
    <location>
        <begin position="133"/>
        <end position="156"/>
    </location>
</feature>
<evidence type="ECO:0000256" key="1">
    <source>
        <dbReference type="ARBA" id="ARBA00004141"/>
    </source>
</evidence>